<keyword evidence="4" id="KW-1185">Reference proteome</keyword>
<dbReference type="Gene3D" id="3.30.460.10">
    <property type="entry name" value="Beta Polymerase, domain 2"/>
    <property type="match status" value="1"/>
</dbReference>
<dbReference type="SUPFAM" id="SSF81301">
    <property type="entry name" value="Nucleotidyltransferase"/>
    <property type="match status" value="1"/>
</dbReference>
<reference evidence="3" key="1">
    <citation type="journal article" date="2023" name="Plant J.">
        <title>Genome sequences and population genomics provide insights into the demographic history, inbreeding, and mutation load of two 'living fossil' tree species of Dipteronia.</title>
        <authorList>
            <person name="Feng Y."/>
            <person name="Comes H.P."/>
            <person name="Chen J."/>
            <person name="Zhu S."/>
            <person name="Lu R."/>
            <person name="Zhang X."/>
            <person name="Li P."/>
            <person name="Qiu J."/>
            <person name="Olsen K.M."/>
            <person name="Qiu Y."/>
        </authorList>
    </citation>
    <scope>NUCLEOTIDE SEQUENCE</scope>
    <source>
        <strain evidence="3">KIB01</strain>
    </source>
</reference>
<dbReference type="PANTHER" id="PTHR45979:SF31">
    <property type="entry name" value="POLYMERASE NUCLEOTIDYL TRANSFERASE DOMAIN-CONTAINING PROTEIN"/>
    <property type="match status" value="1"/>
</dbReference>
<sequence>MADFRACYGVVSRCEFSSSFESSLLSPVSDPDPSSISREIWDKAEERTHEILCGIRPTVAADGNRREIVEYVRGLITGSLGCEVFPYGSVPLKTYLPDGDIDLTAISTPNIENTLFSDVYAVLKGEEYNKSSYFEVKDVHFIDAEVKLVKCLVQNIVIDISFNQLGGLCTLCFLEKVDGLISKDHLFKRSIILIKAWCYYESRILGAHHGLISTYALETLVLHVFHLFHSSLNGPLAVLYRFLDYFSKFDWENHCVSLSGSVCKSSLPDLVAAKVPDNRRDILLLSEEFLQDCVDKFSVPSKRIETNSQTFPQKHLNIIDALKENNNLGRSVNRGNFYRIRSAFKYGACKLGQILLLPRERLADELNNFFANTLERHETGAINAECSDTCHGDGMFLKATAGRHNDKMAGFRNDEGSLEMVFSQAVPEINCTSDINSVLENHSFIDAKGILSSRNGYKLSSMLLPSSDFRTSFLVEESHLAPRCNGKIENRNPYRRMPAKSVAPDDGSFALRPESKEKSLVASNSIGGSYCNNENVAPNRLSLPIPALNMSENSSSTVRERNSASNLGHFAPLNSLLDLHGHYESYFNNLIYSKHYHFSAPDPVSNQLLSKNIWESTQQSPRLEPRACSEMIASGGLGCQSYPVNPSVLSNASISSEEQQKTRGTGTYLPKVNCRSNRDRPSSCGGRFPASGATHGQLQRRAHKSSLVSVRTEMNVSGEGSNELSQEEYPILGNGKSASSDFHQLFPSVWCSSNASDHISHSLETDESRFHQIKLGEVLLPEESSLPSSDTCSWDSTSSLVAPTVQSSDVLVETNEERVAEQSFHLKNEVDFPPLSFGRMVKT</sequence>
<feature type="compositionally biased region" description="Polar residues" evidence="1">
    <location>
        <begin position="706"/>
        <end position="724"/>
    </location>
</feature>
<evidence type="ECO:0000313" key="3">
    <source>
        <dbReference type="EMBL" id="KAK2652985.1"/>
    </source>
</evidence>
<dbReference type="Pfam" id="PF26180">
    <property type="entry name" value="PAP-OAS1"/>
    <property type="match status" value="1"/>
</dbReference>
<evidence type="ECO:0000256" key="1">
    <source>
        <dbReference type="SAM" id="MobiDB-lite"/>
    </source>
</evidence>
<comment type="caution">
    <text evidence="3">The sequence shown here is derived from an EMBL/GenBank/DDBJ whole genome shotgun (WGS) entry which is preliminary data.</text>
</comment>
<dbReference type="SUPFAM" id="SSF81631">
    <property type="entry name" value="PAP/OAS1 substrate-binding domain"/>
    <property type="match status" value="1"/>
</dbReference>
<feature type="region of interest" description="Disordered" evidence="1">
    <location>
        <begin position="676"/>
        <end position="727"/>
    </location>
</feature>
<dbReference type="InterPro" id="IPR058920">
    <property type="entry name" value="PAP-OAS1-bd-rel"/>
</dbReference>
<protein>
    <recommendedName>
        <fullName evidence="2">PAP/OAS1 substrate-binding-related domain-containing protein</fullName>
    </recommendedName>
</protein>
<feature type="domain" description="PAP/OAS1 substrate-binding-related" evidence="2">
    <location>
        <begin position="181"/>
        <end position="374"/>
    </location>
</feature>
<dbReference type="InterPro" id="IPR043519">
    <property type="entry name" value="NT_sf"/>
</dbReference>
<evidence type="ECO:0000259" key="2">
    <source>
        <dbReference type="Pfam" id="PF26180"/>
    </source>
</evidence>
<dbReference type="CDD" id="cd05402">
    <property type="entry name" value="NT_PAP_TUTase"/>
    <property type="match status" value="1"/>
</dbReference>
<dbReference type="EMBL" id="JANJYI010000004">
    <property type="protein sequence ID" value="KAK2652985.1"/>
    <property type="molecule type" value="Genomic_DNA"/>
</dbReference>
<evidence type="ECO:0000313" key="4">
    <source>
        <dbReference type="Proteomes" id="UP001280121"/>
    </source>
</evidence>
<name>A0AAD9X563_9ROSI</name>
<accession>A0AAD9X563</accession>
<dbReference type="PANTHER" id="PTHR45979">
    <property type="entry name" value="PAP/OAS1 SUBSTRATE-BINDING DOMAIN SUPERFAMILY"/>
    <property type="match status" value="1"/>
</dbReference>
<organism evidence="3 4">
    <name type="scientific">Dipteronia dyeriana</name>
    <dbReference type="NCBI Taxonomy" id="168575"/>
    <lineage>
        <taxon>Eukaryota</taxon>
        <taxon>Viridiplantae</taxon>
        <taxon>Streptophyta</taxon>
        <taxon>Embryophyta</taxon>
        <taxon>Tracheophyta</taxon>
        <taxon>Spermatophyta</taxon>
        <taxon>Magnoliopsida</taxon>
        <taxon>eudicotyledons</taxon>
        <taxon>Gunneridae</taxon>
        <taxon>Pentapetalae</taxon>
        <taxon>rosids</taxon>
        <taxon>malvids</taxon>
        <taxon>Sapindales</taxon>
        <taxon>Sapindaceae</taxon>
        <taxon>Hippocastanoideae</taxon>
        <taxon>Acereae</taxon>
        <taxon>Dipteronia</taxon>
    </lineage>
</organism>
<dbReference type="AlphaFoldDB" id="A0AAD9X563"/>
<proteinExistence type="predicted"/>
<dbReference type="InterPro" id="IPR058921">
    <property type="entry name" value="PAP/OAS1-rel"/>
</dbReference>
<dbReference type="Proteomes" id="UP001280121">
    <property type="component" value="Unassembled WGS sequence"/>
</dbReference>
<gene>
    <name evidence="3" type="ORF">Ddye_012841</name>
</gene>
<dbReference type="Gene3D" id="1.10.1410.10">
    <property type="match status" value="1"/>
</dbReference>